<dbReference type="InterPro" id="IPR003689">
    <property type="entry name" value="ZIP"/>
</dbReference>
<feature type="transmembrane region" description="Helical" evidence="5">
    <location>
        <begin position="12"/>
        <end position="34"/>
    </location>
</feature>
<sequence length="315" mass="34964">MSGYILLNKGIVATLCLLETIGFCYSPLLLSKYLNRIRNKYLNPNTINNATSGAILSLSLTHLMPEGFSNNNNTTILSNSLDITGFISMTPIVILISIDFLTKSPSTIDQQSSTLNKNSSISESQSAEKISSLSTNYGLENSAIIDLERFDVGKNIANRYLLLQLFKSRSFYMLLTLICHSILEGMLLGTKNGTALWAMTFGIVAHKWAECLIIINILDSRNKWAKNVLIVLFCLAVPLGIFVGHFISITSHSLEVIFGQLAAGFFIYLSFELLMENNDYISKNKLITWVSYMIGVLTMSVIMAIATIIEKKTEI</sequence>
<proteinExistence type="predicted"/>
<reference evidence="6 7" key="3">
    <citation type="journal article" date="2016" name="Sci. Rep.">
        <title>Genome-wide diversity and gene expression profiling of Babesia microti isolates identify polymorphic genes that mediate host-pathogen interactions.</title>
        <authorList>
            <person name="Silva J.C."/>
            <person name="Cornillot E."/>
            <person name="McCracken C."/>
            <person name="Usmani-Brown S."/>
            <person name="Dwivedi A."/>
            <person name="Ifeonu O.O."/>
            <person name="Crabtree J."/>
            <person name="Gotia H.T."/>
            <person name="Virji A.Z."/>
            <person name="Reynes C."/>
            <person name="Colinge J."/>
            <person name="Kumar V."/>
            <person name="Lawres L."/>
            <person name="Pazzi J.E."/>
            <person name="Pablo J.V."/>
            <person name="Hung C."/>
            <person name="Brancato J."/>
            <person name="Kumari P."/>
            <person name="Orvis J."/>
            <person name="Tretina K."/>
            <person name="Chibucos M."/>
            <person name="Ott S."/>
            <person name="Sadzewicz L."/>
            <person name="Sengamalay N."/>
            <person name="Shetty A.C."/>
            <person name="Su Q."/>
            <person name="Tallon L."/>
            <person name="Fraser C.M."/>
            <person name="Frutos R."/>
            <person name="Molina D.M."/>
            <person name="Krause P.J."/>
            <person name="Ben Mamoun C."/>
        </authorList>
    </citation>
    <scope>NUCLEOTIDE SEQUENCE [LARGE SCALE GENOMIC DNA]</scope>
    <source>
        <strain evidence="6 7">RI</strain>
    </source>
</reference>
<organism evidence="6 7">
    <name type="scientific">Babesia microti (strain RI)</name>
    <dbReference type="NCBI Taxonomy" id="1133968"/>
    <lineage>
        <taxon>Eukaryota</taxon>
        <taxon>Sar</taxon>
        <taxon>Alveolata</taxon>
        <taxon>Apicomplexa</taxon>
        <taxon>Aconoidasida</taxon>
        <taxon>Piroplasmida</taxon>
        <taxon>Babesiidae</taxon>
        <taxon>Babesia</taxon>
    </lineage>
</organism>
<reference evidence="6 7" key="1">
    <citation type="journal article" date="2012" name="Nucleic Acids Res.">
        <title>Sequencing of the smallest Apicomplexan genome from the human pathogen Babesia microti.</title>
        <authorList>
            <person name="Cornillot E."/>
            <person name="Hadj-Kaddour K."/>
            <person name="Dassouli A."/>
            <person name="Noel B."/>
            <person name="Ranwez V."/>
            <person name="Vacherie B."/>
            <person name="Augagneur Y."/>
            <person name="Bres V."/>
            <person name="Duclos A."/>
            <person name="Randazzo S."/>
            <person name="Carcy B."/>
            <person name="Debierre-Grockiego F."/>
            <person name="Delbecq S."/>
            <person name="Moubri-Menage K."/>
            <person name="Shams-Eldin H."/>
            <person name="Usmani-Brown S."/>
            <person name="Bringaud F."/>
            <person name="Wincker P."/>
            <person name="Vivares C.P."/>
            <person name="Schwarz R.T."/>
            <person name="Schetters T.P."/>
            <person name="Krause P.J."/>
            <person name="Gorenflot A."/>
            <person name="Berry V."/>
            <person name="Barbe V."/>
            <person name="Ben Mamoun C."/>
        </authorList>
    </citation>
    <scope>NUCLEOTIDE SEQUENCE [LARGE SCALE GENOMIC DNA]</scope>
    <source>
        <strain evidence="6 7">RI</strain>
    </source>
</reference>
<dbReference type="KEGG" id="bmic:BmR1_04g05795"/>
<evidence type="ECO:0000256" key="2">
    <source>
        <dbReference type="ARBA" id="ARBA00022692"/>
    </source>
</evidence>
<feature type="transmembrane region" description="Helical" evidence="5">
    <location>
        <begin position="195"/>
        <end position="218"/>
    </location>
</feature>
<dbReference type="PANTHER" id="PTHR11040:SF198">
    <property type="entry name" value="METAL HOMEOSTASIS FACTOR ATX2"/>
    <property type="match status" value="1"/>
</dbReference>
<feature type="transmembrane region" description="Helical" evidence="5">
    <location>
        <begin position="171"/>
        <end position="189"/>
    </location>
</feature>
<evidence type="ECO:0000313" key="6">
    <source>
        <dbReference type="EMBL" id="SIO73586.1"/>
    </source>
</evidence>
<dbReference type="AlphaFoldDB" id="A0A1N6LXI7"/>
<comment type="subcellular location">
    <subcellularLocation>
        <location evidence="1">Membrane</location>
        <topology evidence="1">Multi-pass membrane protein</topology>
    </subcellularLocation>
</comment>
<dbReference type="Proteomes" id="UP000002899">
    <property type="component" value="Chromosome IV"/>
</dbReference>
<feature type="transmembrane region" description="Helical" evidence="5">
    <location>
        <begin position="256"/>
        <end position="274"/>
    </location>
</feature>
<dbReference type="GeneID" id="24425804"/>
<keyword evidence="7" id="KW-1185">Reference proteome</keyword>
<evidence type="ECO:0000256" key="5">
    <source>
        <dbReference type="SAM" id="Phobius"/>
    </source>
</evidence>
<dbReference type="GO" id="GO:0016020">
    <property type="term" value="C:membrane"/>
    <property type="evidence" value="ECO:0007669"/>
    <property type="project" value="UniProtKB-SubCell"/>
</dbReference>
<evidence type="ECO:0000256" key="1">
    <source>
        <dbReference type="ARBA" id="ARBA00004141"/>
    </source>
</evidence>
<keyword evidence="3 5" id="KW-1133">Transmembrane helix</keyword>
<evidence type="ECO:0000256" key="3">
    <source>
        <dbReference type="ARBA" id="ARBA00022989"/>
    </source>
</evidence>
<evidence type="ECO:0000313" key="7">
    <source>
        <dbReference type="Proteomes" id="UP000002899"/>
    </source>
</evidence>
<feature type="transmembrane region" description="Helical" evidence="5">
    <location>
        <begin position="230"/>
        <end position="250"/>
    </location>
</feature>
<name>A0A1N6LXI7_BABMR</name>
<keyword evidence="4 5" id="KW-0472">Membrane</keyword>
<accession>A0A1N6LXI7</accession>
<protein>
    <submittedName>
        <fullName evidence="6">Zinc transporter, putative</fullName>
    </submittedName>
</protein>
<dbReference type="EMBL" id="LN871599">
    <property type="protein sequence ID" value="SIO73586.1"/>
    <property type="molecule type" value="Genomic_DNA"/>
</dbReference>
<dbReference type="GO" id="GO:0005385">
    <property type="term" value="F:zinc ion transmembrane transporter activity"/>
    <property type="evidence" value="ECO:0007669"/>
    <property type="project" value="TreeGrafter"/>
</dbReference>
<dbReference type="OrthoDB" id="448280at2759"/>
<dbReference type="Pfam" id="PF02535">
    <property type="entry name" value="Zip"/>
    <property type="match status" value="1"/>
</dbReference>
<dbReference type="VEuPathDB" id="PiroplasmaDB:BmR1_04g05795"/>
<dbReference type="PANTHER" id="PTHR11040">
    <property type="entry name" value="ZINC/IRON TRANSPORTER"/>
    <property type="match status" value="1"/>
</dbReference>
<feature type="transmembrane region" description="Helical" evidence="5">
    <location>
        <begin position="286"/>
        <end position="309"/>
    </location>
</feature>
<reference evidence="6 7" key="2">
    <citation type="journal article" date="2013" name="PLoS ONE">
        <title>Whole genome mapping and re-organization of the nuclear and mitochondrial genomes of Babesia microti isolates.</title>
        <authorList>
            <person name="Cornillot E."/>
            <person name="Dassouli A."/>
            <person name="Garg A."/>
            <person name="Pachikara N."/>
            <person name="Randazzo S."/>
            <person name="Depoix D."/>
            <person name="Carcy B."/>
            <person name="Delbecq S."/>
            <person name="Frutos R."/>
            <person name="Silva J.C."/>
            <person name="Sutton R."/>
            <person name="Krause P.J."/>
            <person name="Mamoun C.B."/>
        </authorList>
    </citation>
    <scope>NUCLEOTIDE SEQUENCE [LARGE SCALE GENOMIC DNA]</scope>
    <source>
        <strain evidence="6 7">RI</strain>
    </source>
</reference>
<dbReference type="RefSeq" id="XP_021337671.1">
    <property type="nucleotide sequence ID" value="XM_021482433.1"/>
</dbReference>
<keyword evidence="2 5" id="KW-0812">Transmembrane</keyword>
<evidence type="ECO:0000256" key="4">
    <source>
        <dbReference type="ARBA" id="ARBA00023136"/>
    </source>
</evidence>